<gene>
    <name evidence="1" type="ORF">JNB19_12885</name>
</gene>
<dbReference type="EMBL" id="JAEUAH010000021">
    <property type="protein sequence ID" value="MBM0651635.1"/>
    <property type="molecule type" value="Genomic_DNA"/>
</dbReference>
<keyword evidence="2" id="KW-1185">Reference proteome</keyword>
<proteinExistence type="predicted"/>
<evidence type="ECO:0000313" key="1">
    <source>
        <dbReference type="EMBL" id="MBM0651635.1"/>
    </source>
</evidence>
<sequence length="304" mass="35296">MKKILFFSFILFCVVACGQKHKQNIEAIKQQVKQQISQYQSFPNYSIQVNKGGCRVDLIGNGMPLYTFFEVEGMSSGTISFNGYILKSGTQQLKVKVYPAEGKTTLDDNTYLTIEILKWNNERDPISERLVLKEASLPDKVKQQKLKYYELIVDFDAQVPYDFSQTLTSAETLSTIPNIENKVLDTYKKIYSWLKKEDIESLADFYAESNIRYCLVFYLEDELLEDRFDYKDIFKPKQKVDPFPDKSKYKMVFYADGKLVRLERIKDHSDILTLSGKDSDGTEVNTELNVLLYMPKGSNEFKQF</sequence>
<organism evidence="1 2">
    <name type="scientific">Capnocytophaga genosp. AHN8471</name>
    <dbReference type="NCBI Taxonomy" id="327574"/>
    <lineage>
        <taxon>Bacteria</taxon>
        <taxon>Pseudomonadati</taxon>
        <taxon>Bacteroidota</taxon>
        <taxon>Flavobacteriia</taxon>
        <taxon>Flavobacteriales</taxon>
        <taxon>Flavobacteriaceae</taxon>
        <taxon>Capnocytophaga</taxon>
    </lineage>
</organism>
<reference evidence="1 2" key="1">
    <citation type="submission" date="2021-01" db="EMBL/GenBank/DDBJ databases">
        <title>Evidence that Capnocytophaga endodontalis is a later homotypic synonym for Capnocytophaga genospecies AHN8471, and request for opinion on proposed recognition of strain AHN8471 as type strain of the species.</title>
        <authorList>
            <person name="Nicholson A.C."/>
            <person name="Hopper C.L."/>
            <person name="Gulvik C.A."/>
            <person name="Mcquiston J.R."/>
            <person name="Lau E.F."/>
        </authorList>
    </citation>
    <scope>NUCLEOTIDE SEQUENCE [LARGE SCALE GENOMIC DNA]</scope>
    <source>
        <strain evidence="1 2">AHN9576</strain>
    </source>
</reference>
<protein>
    <recommendedName>
        <fullName evidence="3">Lipoprotein</fullName>
    </recommendedName>
</protein>
<dbReference type="RefSeq" id="WP_203093632.1">
    <property type="nucleotide sequence ID" value="NZ_JAESPH010000006.1"/>
</dbReference>
<comment type="caution">
    <text evidence="1">The sequence shown here is derived from an EMBL/GenBank/DDBJ whole genome shotgun (WGS) entry which is preliminary data.</text>
</comment>
<name>A0ABS1Z094_9FLAO</name>
<evidence type="ECO:0008006" key="3">
    <source>
        <dbReference type="Google" id="ProtNLM"/>
    </source>
</evidence>
<evidence type="ECO:0000313" key="2">
    <source>
        <dbReference type="Proteomes" id="UP000603506"/>
    </source>
</evidence>
<accession>A0ABS1Z094</accession>
<dbReference type="Proteomes" id="UP000603506">
    <property type="component" value="Unassembled WGS sequence"/>
</dbReference>